<feature type="compositionally biased region" description="Basic and acidic residues" evidence="1">
    <location>
        <begin position="593"/>
        <end position="613"/>
    </location>
</feature>
<dbReference type="EMBL" id="CP088295">
    <property type="protein sequence ID" value="UUY03821.1"/>
    <property type="molecule type" value="Genomic_DNA"/>
</dbReference>
<evidence type="ECO:0000313" key="4">
    <source>
        <dbReference type="Proteomes" id="UP001058860"/>
    </source>
</evidence>
<dbReference type="InterPro" id="IPR051918">
    <property type="entry name" value="STPP_CPPED1"/>
</dbReference>
<organism evidence="3 4">
    <name type="scientific">Svornostia abyssi</name>
    <dbReference type="NCBI Taxonomy" id="2898438"/>
    <lineage>
        <taxon>Bacteria</taxon>
        <taxon>Bacillati</taxon>
        <taxon>Actinomycetota</taxon>
        <taxon>Thermoleophilia</taxon>
        <taxon>Solirubrobacterales</taxon>
        <taxon>Baekduiaceae</taxon>
        <taxon>Svornostia</taxon>
    </lineage>
</organism>
<dbReference type="InterPro" id="IPR029052">
    <property type="entry name" value="Metallo-depent_PP-like"/>
</dbReference>
<name>A0ABY5PGS5_9ACTN</name>
<keyword evidence="4" id="KW-1185">Reference proteome</keyword>
<evidence type="ECO:0000313" key="3">
    <source>
        <dbReference type="EMBL" id="UUY03821.1"/>
    </source>
</evidence>
<feature type="chain" id="PRO_5047548211" evidence="2">
    <location>
        <begin position="23"/>
        <end position="613"/>
    </location>
</feature>
<dbReference type="PANTHER" id="PTHR43143">
    <property type="entry name" value="METALLOPHOSPHOESTERASE, CALCINEURIN SUPERFAMILY"/>
    <property type="match status" value="1"/>
</dbReference>
<dbReference type="SUPFAM" id="SSF56300">
    <property type="entry name" value="Metallo-dependent phosphatases"/>
    <property type="match status" value="1"/>
</dbReference>
<gene>
    <name evidence="3" type="ORF">LRS13_24705</name>
</gene>
<evidence type="ECO:0000256" key="1">
    <source>
        <dbReference type="SAM" id="MobiDB-lite"/>
    </source>
</evidence>
<proteinExistence type="predicted"/>
<feature type="region of interest" description="Disordered" evidence="1">
    <location>
        <begin position="576"/>
        <end position="613"/>
    </location>
</feature>
<dbReference type="Gene3D" id="3.60.21.10">
    <property type="match status" value="1"/>
</dbReference>
<dbReference type="RefSeq" id="WP_353864318.1">
    <property type="nucleotide sequence ID" value="NZ_CP088295.1"/>
</dbReference>
<dbReference type="PANTHER" id="PTHR43143:SF1">
    <property type="entry name" value="SERINE_THREONINE-PROTEIN PHOSPHATASE CPPED1"/>
    <property type="match status" value="1"/>
</dbReference>
<dbReference type="Proteomes" id="UP001058860">
    <property type="component" value="Chromosome"/>
</dbReference>
<feature type="signal peptide" evidence="2">
    <location>
        <begin position="1"/>
        <end position="22"/>
    </location>
</feature>
<protein>
    <submittedName>
        <fullName evidence="3">Metallophosphoesterase</fullName>
    </submittedName>
</protein>
<accession>A0ABY5PGS5</accession>
<keyword evidence="2" id="KW-0732">Signal</keyword>
<reference evidence="4" key="1">
    <citation type="submission" date="2021-11" db="EMBL/GenBank/DDBJ databases">
        <title>Cultivation dependent microbiological survey of springs from the worlds oldest radium mine currently devoted to the extraction of radon-saturated water.</title>
        <authorList>
            <person name="Kapinusova G."/>
            <person name="Smrhova T."/>
            <person name="Strejcek M."/>
            <person name="Suman J."/>
            <person name="Jani K."/>
            <person name="Pajer P."/>
            <person name="Uhlik O."/>
        </authorList>
    </citation>
    <scope>NUCLEOTIDE SEQUENCE [LARGE SCALE GENOMIC DNA]</scope>
    <source>
        <strain evidence="4">J379</strain>
    </source>
</reference>
<evidence type="ECO:0000256" key="2">
    <source>
        <dbReference type="SAM" id="SignalP"/>
    </source>
</evidence>
<sequence>MRAAGVAGLVAAAAIVPAAAFADPAGKSTVEETIVRNSGGGYVELKRQGGESHVVRSELAKPKSGRAARRSSLLMFAQVTDPQVVDEMSPARIELVDPAGAPLTAAHRPQETLGPHAFDAVVRNLNANRTSTIKPGKGSRGKVGFAISTGDLADNQQRNETGWVRTILEGGRVDPFSGQVISASNPCASATPEQVNALNQAVASRRYTGVQDYGDYPGVTPDTRYGGFWDPDRAAPTAGGLYPAFPRYPGLLDRAQQPFTAAGLNFPWFAAFGNHDALVQGNAPASISLIQSFSVGCLKPYPTQGLDPASVAGQTESQIFARLTDPAFLGQLLAGGRLVPPDPNRAFLSKSQFKSALGSADRNHGFGYQSSKVKQKTKGAMGYYAFNPRKGVRMIVLDTIAEGGGADGNLDDPQYRWLESELKANRDHLVLISSHHTLETMDNTTPDEEAGACTATLTVGCDADPQKSTPLHQGQKGKANVQSLLLKYPNVVAYVNGHTHRNEVIAHKKGKTGFFEINTASHIDWPQQSRTIEIMDNDDGTISIFGTILDSAAPVKAPAPGVPASTFSNTQLGSLARTLAANDPQSEATTDGVDGRGQRRDRNVELVIPDPRD</sequence>